<keyword evidence="1" id="KW-0472">Membrane</keyword>
<dbReference type="AlphaFoldDB" id="A0A2U2B6I1"/>
<dbReference type="OrthoDB" id="1043027at2"/>
<feature type="transmembrane region" description="Helical" evidence="1">
    <location>
        <begin position="15"/>
        <end position="34"/>
    </location>
</feature>
<dbReference type="RefSeq" id="WP_109265190.1">
    <property type="nucleotide sequence ID" value="NZ_QEWP01000012.1"/>
</dbReference>
<dbReference type="EMBL" id="QEWP01000012">
    <property type="protein sequence ID" value="PWD98656.1"/>
    <property type="molecule type" value="Genomic_DNA"/>
</dbReference>
<organism evidence="2 3">
    <name type="scientific">Marinilabilia rubra</name>
    <dbReference type="NCBI Taxonomy" id="2162893"/>
    <lineage>
        <taxon>Bacteria</taxon>
        <taxon>Pseudomonadati</taxon>
        <taxon>Bacteroidota</taxon>
        <taxon>Bacteroidia</taxon>
        <taxon>Marinilabiliales</taxon>
        <taxon>Marinilabiliaceae</taxon>
        <taxon>Marinilabilia</taxon>
    </lineage>
</organism>
<keyword evidence="1" id="KW-0812">Transmembrane</keyword>
<comment type="caution">
    <text evidence="2">The sequence shown here is derived from an EMBL/GenBank/DDBJ whole genome shotgun (WGS) entry which is preliminary data.</text>
</comment>
<keyword evidence="3" id="KW-1185">Reference proteome</keyword>
<feature type="transmembrane region" description="Helical" evidence="1">
    <location>
        <begin position="46"/>
        <end position="71"/>
    </location>
</feature>
<sequence>MKNIIITPRQLRREFFIWLLCFIGAIGLNIYSIINYNTSWSELYTHIGYVFAFSIVIYVILWVLRGLFLLVKYFSRKR</sequence>
<reference evidence="2 3" key="1">
    <citation type="submission" date="2018-05" db="EMBL/GenBank/DDBJ databases">
        <title>Marinilabilia rubrum sp. nov., isolated from saltern sediment.</title>
        <authorList>
            <person name="Zhang R."/>
        </authorList>
    </citation>
    <scope>NUCLEOTIDE SEQUENCE [LARGE SCALE GENOMIC DNA]</scope>
    <source>
        <strain evidence="2 3">WTE16</strain>
    </source>
</reference>
<name>A0A2U2B6I1_9BACT</name>
<dbReference type="Proteomes" id="UP000244956">
    <property type="component" value="Unassembled WGS sequence"/>
</dbReference>
<proteinExistence type="predicted"/>
<evidence type="ECO:0000256" key="1">
    <source>
        <dbReference type="SAM" id="Phobius"/>
    </source>
</evidence>
<evidence type="ECO:0000313" key="2">
    <source>
        <dbReference type="EMBL" id="PWD98656.1"/>
    </source>
</evidence>
<gene>
    <name evidence="2" type="ORF">DDZ16_14440</name>
</gene>
<protein>
    <submittedName>
        <fullName evidence="2">Uncharacterized protein</fullName>
    </submittedName>
</protein>
<keyword evidence="1" id="KW-1133">Transmembrane helix</keyword>
<accession>A0A2U2B6I1</accession>
<evidence type="ECO:0000313" key="3">
    <source>
        <dbReference type="Proteomes" id="UP000244956"/>
    </source>
</evidence>